<organism evidence="2 3">
    <name type="scientific">Brassica cretica</name>
    <name type="common">Mustard</name>
    <dbReference type="NCBI Taxonomy" id="69181"/>
    <lineage>
        <taxon>Eukaryota</taxon>
        <taxon>Viridiplantae</taxon>
        <taxon>Streptophyta</taxon>
        <taxon>Embryophyta</taxon>
        <taxon>Tracheophyta</taxon>
        <taxon>Spermatophyta</taxon>
        <taxon>Magnoliopsida</taxon>
        <taxon>eudicotyledons</taxon>
        <taxon>Gunneridae</taxon>
        <taxon>Pentapetalae</taxon>
        <taxon>rosids</taxon>
        <taxon>malvids</taxon>
        <taxon>Brassicales</taxon>
        <taxon>Brassicaceae</taxon>
        <taxon>Brassiceae</taxon>
        <taxon>Brassica</taxon>
    </lineage>
</organism>
<evidence type="ECO:0000313" key="3">
    <source>
        <dbReference type="Proteomes" id="UP000266723"/>
    </source>
</evidence>
<keyword evidence="3" id="KW-1185">Reference proteome</keyword>
<proteinExistence type="predicted"/>
<reference evidence="2 3" key="1">
    <citation type="journal article" date="2020" name="BMC Genomics">
        <title>Intraspecific diversification of the crop wild relative Brassica cretica Lam. using demographic model selection.</title>
        <authorList>
            <person name="Kioukis A."/>
            <person name="Michalopoulou V.A."/>
            <person name="Briers L."/>
            <person name="Pirintsos S."/>
            <person name="Studholme D.J."/>
            <person name="Pavlidis P."/>
            <person name="Sarris P.F."/>
        </authorList>
    </citation>
    <scope>NUCLEOTIDE SEQUENCE [LARGE SCALE GENOMIC DNA]</scope>
    <source>
        <strain evidence="3">cv. PFS-1207/04</strain>
    </source>
</reference>
<keyword evidence="1" id="KW-1133">Transmembrane helix</keyword>
<keyword evidence="1" id="KW-0812">Transmembrane</keyword>
<evidence type="ECO:0000256" key="1">
    <source>
        <dbReference type="SAM" id="Phobius"/>
    </source>
</evidence>
<evidence type="ECO:0000313" key="2">
    <source>
        <dbReference type="EMBL" id="KAF3568639.1"/>
    </source>
</evidence>
<protein>
    <submittedName>
        <fullName evidence="2">Uncharacterized protein</fullName>
    </submittedName>
</protein>
<feature type="transmembrane region" description="Helical" evidence="1">
    <location>
        <begin position="71"/>
        <end position="94"/>
    </location>
</feature>
<comment type="caution">
    <text evidence="2">The sequence shown here is derived from an EMBL/GenBank/DDBJ whole genome shotgun (WGS) entry which is preliminary data.</text>
</comment>
<name>A0ABQ7DBV1_BRACR</name>
<accession>A0ABQ7DBV1</accession>
<feature type="transmembrane region" description="Helical" evidence="1">
    <location>
        <begin position="32"/>
        <end position="51"/>
    </location>
</feature>
<keyword evidence="1" id="KW-0472">Membrane</keyword>
<gene>
    <name evidence="2" type="ORF">DY000_02012282</name>
</gene>
<dbReference type="Proteomes" id="UP000266723">
    <property type="component" value="Unassembled WGS sequence"/>
</dbReference>
<sequence length="149" mass="16409">MVGLTCDEFWVSRIVLVIGVLRFQSSYGFNSILPFYLLGWSGFSCVVRVCYGSRLIRPSAVRGLCVLFMDWWAWLLVVCSDLMEIFCVASYLGVQKSRSTKPFPGVGESGFAVVWPKAFPLNSLIGSLDACHTCLSETITASLKSSCLA</sequence>
<dbReference type="EMBL" id="QGKV02000759">
    <property type="protein sequence ID" value="KAF3568639.1"/>
    <property type="molecule type" value="Genomic_DNA"/>
</dbReference>